<comment type="similarity">
    <text evidence="1 6">Belongs to the sigma-70 factor family. ECF subfamily.</text>
</comment>
<dbReference type="Proteomes" id="UP000275281">
    <property type="component" value="Unassembled WGS sequence"/>
</dbReference>
<feature type="transmembrane region" description="Helical" evidence="7">
    <location>
        <begin position="273"/>
        <end position="294"/>
    </location>
</feature>
<reference evidence="10 11" key="1">
    <citation type="submission" date="2018-11" db="EMBL/GenBank/DDBJ databases">
        <authorList>
            <person name="Ye M.-Q."/>
            <person name="Du Z.-J."/>
        </authorList>
    </citation>
    <scope>NUCLEOTIDE SEQUENCE [LARGE SCALE GENOMIC DNA]</scope>
    <source>
        <strain evidence="10 11">U0105</strain>
    </source>
</reference>
<dbReference type="InterPro" id="IPR036388">
    <property type="entry name" value="WH-like_DNA-bd_sf"/>
</dbReference>
<evidence type="ECO:0000259" key="8">
    <source>
        <dbReference type="Pfam" id="PF04542"/>
    </source>
</evidence>
<keyword evidence="4 6" id="KW-0238">DNA-binding</keyword>
<dbReference type="GO" id="GO:0016987">
    <property type="term" value="F:sigma factor activity"/>
    <property type="evidence" value="ECO:0007669"/>
    <property type="project" value="UniProtKB-KW"/>
</dbReference>
<dbReference type="SUPFAM" id="SSF88659">
    <property type="entry name" value="Sigma3 and sigma4 domains of RNA polymerase sigma factors"/>
    <property type="match status" value="1"/>
</dbReference>
<dbReference type="NCBIfam" id="TIGR02937">
    <property type="entry name" value="sigma70-ECF"/>
    <property type="match status" value="1"/>
</dbReference>
<dbReference type="InterPro" id="IPR013325">
    <property type="entry name" value="RNA_pol_sigma_r2"/>
</dbReference>
<accession>A0A3N5XZG1</accession>
<dbReference type="InterPro" id="IPR013324">
    <property type="entry name" value="RNA_pol_sigma_r3/r4-like"/>
</dbReference>
<feature type="transmembrane region" description="Helical" evidence="7">
    <location>
        <begin position="506"/>
        <end position="524"/>
    </location>
</feature>
<evidence type="ECO:0000256" key="1">
    <source>
        <dbReference type="ARBA" id="ARBA00010641"/>
    </source>
</evidence>
<comment type="caution">
    <text evidence="10">The sequence shown here is derived from an EMBL/GenBank/DDBJ whole genome shotgun (WGS) entry which is preliminary data.</text>
</comment>
<dbReference type="GO" id="GO:0003677">
    <property type="term" value="F:DNA binding"/>
    <property type="evidence" value="ECO:0007669"/>
    <property type="project" value="UniProtKB-KW"/>
</dbReference>
<keyword evidence="3 6" id="KW-0731">Sigma factor</keyword>
<evidence type="ECO:0000256" key="3">
    <source>
        <dbReference type="ARBA" id="ARBA00023082"/>
    </source>
</evidence>
<dbReference type="InterPro" id="IPR039425">
    <property type="entry name" value="RNA_pol_sigma-70-like"/>
</dbReference>
<evidence type="ECO:0000256" key="7">
    <source>
        <dbReference type="SAM" id="Phobius"/>
    </source>
</evidence>
<evidence type="ECO:0000313" key="11">
    <source>
        <dbReference type="Proteomes" id="UP000275281"/>
    </source>
</evidence>
<dbReference type="Pfam" id="PF08281">
    <property type="entry name" value="Sigma70_r4_2"/>
    <property type="match status" value="1"/>
</dbReference>
<keyword evidence="5 6" id="KW-0804">Transcription</keyword>
<dbReference type="PANTHER" id="PTHR43133">
    <property type="entry name" value="RNA POLYMERASE ECF-TYPE SIGMA FACTO"/>
    <property type="match status" value="1"/>
</dbReference>
<dbReference type="AlphaFoldDB" id="A0A3N5XZG1"/>
<dbReference type="CDD" id="cd06171">
    <property type="entry name" value="Sigma70_r4"/>
    <property type="match status" value="1"/>
</dbReference>
<evidence type="ECO:0000256" key="6">
    <source>
        <dbReference type="RuleBase" id="RU000716"/>
    </source>
</evidence>
<evidence type="ECO:0000256" key="2">
    <source>
        <dbReference type="ARBA" id="ARBA00023015"/>
    </source>
</evidence>
<dbReference type="InterPro" id="IPR014284">
    <property type="entry name" value="RNA_pol_sigma-70_dom"/>
</dbReference>
<keyword evidence="2 6" id="KW-0805">Transcription regulation</keyword>
<protein>
    <recommendedName>
        <fullName evidence="6">RNA polymerase sigma factor</fullName>
    </recommendedName>
</protein>
<dbReference type="GO" id="GO:0006352">
    <property type="term" value="P:DNA-templated transcription initiation"/>
    <property type="evidence" value="ECO:0007669"/>
    <property type="project" value="InterPro"/>
</dbReference>
<dbReference type="Gene3D" id="1.10.10.10">
    <property type="entry name" value="Winged helix-like DNA-binding domain superfamily/Winged helix DNA-binding domain"/>
    <property type="match status" value="1"/>
</dbReference>
<dbReference type="InterPro" id="IPR013249">
    <property type="entry name" value="RNA_pol_sigma70_r4_t2"/>
</dbReference>
<evidence type="ECO:0000259" key="9">
    <source>
        <dbReference type="Pfam" id="PF08281"/>
    </source>
</evidence>
<feature type="domain" description="RNA polymerase sigma-70 region 2" evidence="8">
    <location>
        <begin position="32"/>
        <end position="97"/>
    </location>
</feature>
<feature type="transmembrane region" description="Helical" evidence="7">
    <location>
        <begin position="240"/>
        <end position="261"/>
    </location>
</feature>
<sequence>MFKKRLLAAQLTDADLVLASLGGDRTAFCEIVSRYQSLLCSIAYSAVGDIKHSEDIAQEAFVEAWKKLDSLSDPHKLKAWLCGILRFKVSRFFRKETTQPAYQASDIDEVTANLAEQAKLEDTAIDEQQQQLLWRTLTALPENYREPLVLFYREQKSIEAVATELDLSEEVVKQRLSRGRKQLQASMTSIIEKALVKSKPGAAFTLVVMTSISSLSPPAKASVFSAAALKGSSFFKSASLFAFLAAFSGLISSFFGLRAGLAQSRTKRERQATIVFVALFFGVALLLVIVLLTLKQLAIEQPELAWEFAISAQAVIGVFVTCYSFLLIRLLKGMRALRAQERLFQPNAFDPPYSEESVKKREYKSEISVFGIPLFHFRFDVPEKNDKPVLGWFAGGEHAYGVIFAWGAFAVAPVSVGIVSFGLVSVGAVGIGLLGIGAVGIGIVSFGASAIGYSAFASLSALGWQSAASNGFALAKEGAYGVIAFADEVNNEAAVALANLSVLDQVSPWLNLFIALVVIVPAAWHSRKVRKRLARAKKS</sequence>
<proteinExistence type="inferred from homology"/>
<dbReference type="InterPro" id="IPR007627">
    <property type="entry name" value="RNA_pol_sigma70_r2"/>
</dbReference>
<dbReference type="Pfam" id="PF04542">
    <property type="entry name" value="Sigma70_r2"/>
    <property type="match status" value="1"/>
</dbReference>
<evidence type="ECO:0000256" key="4">
    <source>
        <dbReference type="ARBA" id="ARBA00023125"/>
    </source>
</evidence>
<dbReference type="Gene3D" id="1.10.1740.10">
    <property type="match status" value="1"/>
</dbReference>
<keyword evidence="11" id="KW-1185">Reference proteome</keyword>
<evidence type="ECO:0000313" key="10">
    <source>
        <dbReference type="EMBL" id="RPJ66462.1"/>
    </source>
</evidence>
<feature type="domain" description="RNA polymerase sigma factor 70 region 4 type 2" evidence="9">
    <location>
        <begin position="131"/>
        <end position="183"/>
    </location>
</feature>
<dbReference type="PROSITE" id="PS01063">
    <property type="entry name" value="SIGMA70_ECF"/>
    <property type="match status" value="1"/>
</dbReference>
<dbReference type="InterPro" id="IPR000838">
    <property type="entry name" value="RNA_pol_sigma70_ECF_CS"/>
</dbReference>
<gene>
    <name evidence="10" type="ORF">DRW07_10225</name>
</gene>
<dbReference type="SUPFAM" id="SSF88946">
    <property type="entry name" value="Sigma2 domain of RNA polymerase sigma factors"/>
    <property type="match status" value="1"/>
</dbReference>
<keyword evidence="7" id="KW-1133">Transmembrane helix</keyword>
<dbReference type="OrthoDB" id="5757196at2"/>
<dbReference type="PANTHER" id="PTHR43133:SF51">
    <property type="entry name" value="RNA POLYMERASE SIGMA FACTOR"/>
    <property type="match status" value="1"/>
</dbReference>
<feature type="transmembrane region" description="Helical" evidence="7">
    <location>
        <begin position="431"/>
        <end position="456"/>
    </location>
</feature>
<keyword evidence="7" id="KW-0472">Membrane</keyword>
<keyword evidence="7" id="KW-0812">Transmembrane</keyword>
<organism evidence="10 11">
    <name type="scientific">Alteromonas sediminis</name>
    <dbReference type="NCBI Taxonomy" id="2259342"/>
    <lineage>
        <taxon>Bacteria</taxon>
        <taxon>Pseudomonadati</taxon>
        <taxon>Pseudomonadota</taxon>
        <taxon>Gammaproteobacteria</taxon>
        <taxon>Alteromonadales</taxon>
        <taxon>Alteromonadaceae</taxon>
        <taxon>Alteromonas/Salinimonas group</taxon>
        <taxon>Alteromonas</taxon>
    </lineage>
</organism>
<dbReference type="RefSeq" id="WP_124027820.1">
    <property type="nucleotide sequence ID" value="NZ_JBHRSN010000006.1"/>
</dbReference>
<name>A0A3N5XZG1_9ALTE</name>
<dbReference type="EMBL" id="RPOK01000003">
    <property type="protein sequence ID" value="RPJ66462.1"/>
    <property type="molecule type" value="Genomic_DNA"/>
</dbReference>
<feature type="transmembrane region" description="Helical" evidence="7">
    <location>
        <begin position="399"/>
        <end position="424"/>
    </location>
</feature>
<evidence type="ECO:0000256" key="5">
    <source>
        <dbReference type="ARBA" id="ARBA00023163"/>
    </source>
</evidence>
<feature type="transmembrane region" description="Helical" evidence="7">
    <location>
        <begin position="306"/>
        <end position="328"/>
    </location>
</feature>